<name>A0A5C3P6Z8_9APHY</name>
<protein>
    <recommendedName>
        <fullName evidence="4">JmjC domain-containing protein</fullName>
    </recommendedName>
</protein>
<gene>
    <name evidence="2" type="ORF">K466DRAFT_601132</name>
</gene>
<keyword evidence="3" id="KW-1185">Reference proteome</keyword>
<dbReference type="EMBL" id="ML211251">
    <property type="protein sequence ID" value="TFK85466.1"/>
    <property type="molecule type" value="Genomic_DNA"/>
</dbReference>
<dbReference type="STRING" id="1314778.A0A5C3P6Z8"/>
<evidence type="ECO:0000313" key="2">
    <source>
        <dbReference type="EMBL" id="TFK85466.1"/>
    </source>
</evidence>
<reference evidence="2 3" key="1">
    <citation type="journal article" date="2019" name="Nat. Ecol. Evol.">
        <title>Megaphylogeny resolves global patterns of mushroom evolution.</title>
        <authorList>
            <person name="Varga T."/>
            <person name="Krizsan K."/>
            <person name="Foldi C."/>
            <person name="Dima B."/>
            <person name="Sanchez-Garcia M."/>
            <person name="Sanchez-Ramirez S."/>
            <person name="Szollosi G.J."/>
            <person name="Szarkandi J.G."/>
            <person name="Papp V."/>
            <person name="Albert L."/>
            <person name="Andreopoulos W."/>
            <person name="Angelini C."/>
            <person name="Antonin V."/>
            <person name="Barry K.W."/>
            <person name="Bougher N.L."/>
            <person name="Buchanan P."/>
            <person name="Buyck B."/>
            <person name="Bense V."/>
            <person name="Catcheside P."/>
            <person name="Chovatia M."/>
            <person name="Cooper J."/>
            <person name="Damon W."/>
            <person name="Desjardin D."/>
            <person name="Finy P."/>
            <person name="Geml J."/>
            <person name="Haridas S."/>
            <person name="Hughes K."/>
            <person name="Justo A."/>
            <person name="Karasinski D."/>
            <person name="Kautmanova I."/>
            <person name="Kiss B."/>
            <person name="Kocsube S."/>
            <person name="Kotiranta H."/>
            <person name="LaButti K.M."/>
            <person name="Lechner B.E."/>
            <person name="Liimatainen K."/>
            <person name="Lipzen A."/>
            <person name="Lukacs Z."/>
            <person name="Mihaltcheva S."/>
            <person name="Morgado L.N."/>
            <person name="Niskanen T."/>
            <person name="Noordeloos M.E."/>
            <person name="Ohm R.A."/>
            <person name="Ortiz-Santana B."/>
            <person name="Ovrebo C."/>
            <person name="Racz N."/>
            <person name="Riley R."/>
            <person name="Savchenko A."/>
            <person name="Shiryaev A."/>
            <person name="Soop K."/>
            <person name="Spirin V."/>
            <person name="Szebenyi C."/>
            <person name="Tomsovsky M."/>
            <person name="Tulloss R.E."/>
            <person name="Uehling J."/>
            <person name="Grigoriev I.V."/>
            <person name="Vagvolgyi C."/>
            <person name="Papp T."/>
            <person name="Martin F.M."/>
            <person name="Miettinen O."/>
            <person name="Hibbett D.S."/>
            <person name="Nagy L.G."/>
        </authorList>
    </citation>
    <scope>NUCLEOTIDE SEQUENCE [LARGE SCALE GENOMIC DNA]</scope>
    <source>
        <strain evidence="2 3">HHB13444</strain>
    </source>
</reference>
<sequence>MRPSSPFYITHTGLPFTLASLWEIPWILANLCAATGPQPTITDPNQNIGTTGCDFDWMLYEVIDEGHAQESTVPQEAAENGFEIFGKHSTVHHSQQQGSMLKFLEEAENSHSVNMMDIPLYACSRPWFIDGIADDIMALRATHTVTDSTSVLFPANLPRMGAWALATTGRYWTNFHHDTQGTVTWTTPSCGAKIWVLLTPKYIDTNPLMEALGVTTTIRQCDDPAELEKHFHVTSVLLECGSWLIQPPAQFHAVYTPIQTIMYSGHMLVLDSIHQTLVTRRLELLTNHVTTNASHPAID</sequence>
<accession>A0A5C3P6Z8</accession>
<dbReference type="InParanoid" id="A0A5C3P6Z8"/>
<dbReference type="Proteomes" id="UP000308197">
    <property type="component" value="Unassembled WGS sequence"/>
</dbReference>
<organism evidence="2 3">
    <name type="scientific">Polyporus arcularius HHB13444</name>
    <dbReference type="NCBI Taxonomy" id="1314778"/>
    <lineage>
        <taxon>Eukaryota</taxon>
        <taxon>Fungi</taxon>
        <taxon>Dikarya</taxon>
        <taxon>Basidiomycota</taxon>
        <taxon>Agaricomycotina</taxon>
        <taxon>Agaricomycetes</taxon>
        <taxon>Polyporales</taxon>
        <taxon>Polyporaceae</taxon>
        <taxon>Polyporus</taxon>
    </lineage>
</organism>
<feature type="signal peptide" evidence="1">
    <location>
        <begin position="1"/>
        <end position="29"/>
    </location>
</feature>
<evidence type="ECO:0000313" key="3">
    <source>
        <dbReference type="Proteomes" id="UP000308197"/>
    </source>
</evidence>
<feature type="chain" id="PRO_5022937243" description="JmjC domain-containing protein" evidence="1">
    <location>
        <begin position="30"/>
        <end position="299"/>
    </location>
</feature>
<proteinExistence type="predicted"/>
<dbReference type="Gene3D" id="2.60.120.650">
    <property type="entry name" value="Cupin"/>
    <property type="match status" value="1"/>
</dbReference>
<evidence type="ECO:0000256" key="1">
    <source>
        <dbReference type="SAM" id="SignalP"/>
    </source>
</evidence>
<keyword evidence="1" id="KW-0732">Signal</keyword>
<dbReference type="SUPFAM" id="SSF51197">
    <property type="entry name" value="Clavaminate synthase-like"/>
    <property type="match status" value="1"/>
</dbReference>
<evidence type="ECO:0008006" key="4">
    <source>
        <dbReference type="Google" id="ProtNLM"/>
    </source>
</evidence>
<dbReference type="AlphaFoldDB" id="A0A5C3P6Z8"/>